<keyword evidence="2" id="KW-1185">Reference proteome</keyword>
<dbReference type="HOGENOM" id="CLU_1786664_0_0_1"/>
<gene>
    <name evidence="1" type="ORF">COCHEDRAFT_1034323</name>
</gene>
<organism evidence="1 2">
    <name type="scientific">Cochliobolus heterostrophus (strain C5 / ATCC 48332 / race O)</name>
    <name type="common">Southern corn leaf blight fungus</name>
    <name type="synonym">Bipolaris maydis</name>
    <dbReference type="NCBI Taxonomy" id="701091"/>
    <lineage>
        <taxon>Eukaryota</taxon>
        <taxon>Fungi</taxon>
        <taxon>Dikarya</taxon>
        <taxon>Ascomycota</taxon>
        <taxon>Pezizomycotina</taxon>
        <taxon>Dothideomycetes</taxon>
        <taxon>Pleosporomycetidae</taxon>
        <taxon>Pleosporales</taxon>
        <taxon>Pleosporineae</taxon>
        <taxon>Pleosporaceae</taxon>
        <taxon>Bipolaris</taxon>
    </lineage>
</organism>
<protein>
    <submittedName>
        <fullName evidence="1">Uncharacterized protein</fullName>
    </submittedName>
</protein>
<dbReference type="AlphaFoldDB" id="M2UGL1"/>
<name>M2UGL1_COCH5</name>
<evidence type="ECO:0000313" key="1">
    <source>
        <dbReference type="EMBL" id="EMD87128.1"/>
    </source>
</evidence>
<sequence>MSNGEKALEQEMHPADLISNNAHDSPGFNTIPESTHRIPQISGCSQLGLEDSYEVSQKQNASSVSTSLATCYCSSMVLETLQKVNRGAIDRETNQIYQDLNINKELMDRLLVEVACFACGHQGNLMMLITATFEETIDSFDRSLK</sequence>
<dbReference type="OrthoDB" id="10536598at2759"/>
<reference evidence="2" key="2">
    <citation type="journal article" date="2013" name="PLoS Genet.">
        <title>Comparative genome structure, secondary metabolite, and effector coding capacity across Cochliobolus pathogens.</title>
        <authorList>
            <person name="Condon B.J."/>
            <person name="Leng Y."/>
            <person name="Wu D."/>
            <person name="Bushley K.E."/>
            <person name="Ohm R.A."/>
            <person name="Otillar R."/>
            <person name="Martin J."/>
            <person name="Schackwitz W."/>
            <person name="Grimwood J."/>
            <person name="MohdZainudin N."/>
            <person name="Xue C."/>
            <person name="Wang R."/>
            <person name="Manning V.A."/>
            <person name="Dhillon B."/>
            <person name="Tu Z.J."/>
            <person name="Steffenson B.J."/>
            <person name="Salamov A."/>
            <person name="Sun H."/>
            <person name="Lowry S."/>
            <person name="LaButti K."/>
            <person name="Han J."/>
            <person name="Copeland A."/>
            <person name="Lindquist E."/>
            <person name="Barry K."/>
            <person name="Schmutz J."/>
            <person name="Baker S.E."/>
            <person name="Ciuffetti L.M."/>
            <person name="Grigoriev I.V."/>
            <person name="Zhong S."/>
            <person name="Turgeon B.G."/>
        </authorList>
    </citation>
    <scope>NUCLEOTIDE SEQUENCE [LARGE SCALE GENOMIC DNA]</scope>
    <source>
        <strain evidence="2">C5 / ATCC 48332 / race O</strain>
    </source>
</reference>
<evidence type="ECO:0000313" key="2">
    <source>
        <dbReference type="Proteomes" id="UP000016936"/>
    </source>
</evidence>
<accession>M2UGL1</accession>
<reference evidence="1 2" key="1">
    <citation type="journal article" date="2012" name="PLoS Pathog.">
        <title>Diverse lifestyles and strategies of plant pathogenesis encoded in the genomes of eighteen Dothideomycetes fungi.</title>
        <authorList>
            <person name="Ohm R.A."/>
            <person name="Feau N."/>
            <person name="Henrissat B."/>
            <person name="Schoch C.L."/>
            <person name="Horwitz B.A."/>
            <person name="Barry K.W."/>
            <person name="Condon B.J."/>
            <person name="Copeland A.C."/>
            <person name="Dhillon B."/>
            <person name="Glaser F."/>
            <person name="Hesse C.N."/>
            <person name="Kosti I."/>
            <person name="LaButti K."/>
            <person name="Lindquist E.A."/>
            <person name="Lucas S."/>
            <person name="Salamov A.A."/>
            <person name="Bradshaw R.E."/>
            <person name="Ciuffetti L."/>
            <person name="Hamelin R.C."/>
            <person name="Kema G.H.J."/>
            <person name="Lawrence C."/>
            <person name="Scott J.A."/>
            <person name="Spatafora J.W."/>
            <person name="Turgeon B.G."/>
            <person name="de Wit P.J.G.M."/>
            <person name="Zhong S."/>
            <person name="Goodwin S.B."/>
            <person name="Grigoriev I.V."/>
        </authorList>
    </citation>
    <scope>NUCLEOTIDE SEQUENCE [LARGE SCALE GENOMIC DNA]</scope>
    <source>
        <strain evidence="2">C5 / ATCC 48332 / race O</strain>
    </source>
</reference>
<dbReference type="STRING" id="701091.M2UGL1"/>
<proteinExistence type="predicted"/>
<dbReference type="EMBL" id="KB445583">
    <property type="protein sequence ID" value="EMD87128.1"/>
    <property type="molecule type" value="Genomic_DNA"/>
</dbReference>
<dbReference type="Proteomes" id="UP000016936">
    <property type="component" value="Unassembled WGS sequence"/>
</dbReference>